<dbReference type="RefSeq" id="XP_018275522.1">
    <property type="nucleotide sequence ID" value="XM_018424445.1"/>
</dbReference>
<dbReference type="InterPro" id="IPR015966">
    <property type="entry name" value="tRNA_lig_kin_fungi"/>
</dbReference>
<gene>
    <name evidence="4" type="ORF">CC85DRAFT_288952</name>
</gene>
<protein>
    <recommendedName>
        <fullName evidence="6">tRNA ligase</fullName>
    </recommendedName>
</protein>
<dbReference type="PANTHER" id="PTHR32004:SF1">
    <property type="entry name" value="TRNA LIGASE"/>
    <property type="match status" value="1"/>
</dbReference>
<dbReference type="EMBL" id="KQ087273">
    <property type="protein sequence ID" value="KLT39031.1"/>
    <property type="molecule type" value="Genomic_DNA"/>
</dbReference>
<dbReference type="AlphaFoldDB" id="A0A0J0XD80"/>
<dbReference type="Pfam" id="PF08302">
    <property type="entry name" value="tRNA_lig_CPD"/>
    <property type="match status" value="1"/>
</dbReference>
<dbReference type="Pfam" id="PF08303">
    <property type="entry name" value="tRNA_lig_kinase"/>
    <property type="match status" value="1"/>
</dbReference>
<sequence>MPSSSQFPALVPDLLTALRALRVANPKATRSTVHIYPATLFAKNAATAKDRQITSWKMTEHMYFKKDNEFPTLARGLFTEVVNGKAQVPPAALPTFGPGPVKERIVARGYDKFFNTGEMAWTSWEAIEKHSEPPYHLTLKSNGCLILISALSPTELLVASKHSLGTTTETSLRDVETQLNNVKLDTPSEAATPAEPSSKAHAEVGREWVARTLQRSGKTTDELAKRLWDENLTAVLELCDDSFEEHVIATPEYWTGLHLHGLNYNTPLFATKSPDDVAAFAEEFGFIPTKHITLTSVPEVKAFTDEVAKSGSWEGEMIEGFVVRATVKDTPKTASSPPYLPGAPFFFKVKFEEPYLLYRQFRETTRAMLPLLDKISPEKEADLWKKIRSRTRRPEVGVYAEWCGRKMKEAPGLFKNYERGVVRVREVFLKWIEGEGKAAWESAKNGTWKAQSAIAAETAKAVKDASRAGLPKKWILVPVAVPGCGKTTVGTALADLFGFAHTQSDDIVSKKSTAGKFKQNIVELLKTHNVVYADRNNHIDKHYTELAGLPDEKQFAKALKPYDVRLVAIVWDIDAQPYHRLLRLCSERVVKRGDNHQTLRPDRTVDAEHEAVVANFLHNFTTPDASLFDKQIVIGIEDDQRTSLGKAVDGVVEVLGLKRPSEEEIDAALAAAQAYKVTTPFHGMTRMGKPVRYFGLAPEIDIDEVVGDALRSPMPAAAAESATAFIKSLREKQRITARPHITLSHEKNVKAEQDAAGEGAAPGPHAKAWATCKTLAEKGIAPIYEFDVTHLAWDDRVMALVVSNIRPQGETEKERDDQREAGLELVLPEEVQMNLHVTVGTQSETISAFESRSVVRAAREAIARGQGTGEGGEAVEGGGAVHWVAVGPLSGTGRIRGMY</sequence>
<dbReference type="Pfam" id="PF09511">
    <property type="entry name" value="RNA_lig_T4_1"/>
    <property type="match status" value="1"/>
</dbReference>
<dbReference type="InterPro" id="IPR027417">
    <property type="entry name" value="P-loop_NTPase"/>
</dbReference>
<dbReference type="PANTHER" id="PTHR32004">
    <property type="entry name" value="TRNA LIGASE"/>
    <property type="match status" value="1"/>
</dbReference>
<evidence type="ECO:0000259" key="2">
    <source>
        <dbReference type="Pfam" id="PF08303"/>
    </source>
</evidence>
<dbReference type="GO" id="GO:0006388">
    <property type="term" value="P:tRNA splicing, via endonucleolytic cleavage and ligation"/>
    <property type="evidence" value="ECO:0007669"/>
    <property type="project" value="InterPro"/>
</dbReference>
<evidence type="ECO:0000259" key="3">
    <source>
        <dbReference type="Pfam" id="PF09511"/>
    </source>
</evidence>
<accession>A0A0J0XD80</accession>
<evidence type="ECO:0000259" key="1">
    <source>
        <dbReference type="Pfam" id="PF08302"/>
    </source>
</evidence>
<dbReference type="GO" id="GO:0005524">
    <property type="term" value="F:ATP binding"/>
    <property type="evidence" value="ECO:0007669"/>
    <property type="project" value="InterPro"/>
</dbReference>
<feature type="domain" description="tRNA ligase kinase" evidence="2">
    <location>
        <begin position="475"/>
        <end position="622"/>
    </location>
</feature>
<dbReference type="GO" id="GO:0005634">
    <property type="term" value="C:nucleus"/>
    <property type="evidence" value="ECO:0007669"/>
    <property type="project" value="TreeGrafter"/>
</dbReference>
<feature type="domain" description="T4 RNA ligase 1-like N-terminal" evidence="3">
    <location>
        <begin position="74"/>
        <end position="356"/>
    </location>
</feature>
<dbReference type="STRING" id="879819.A0A0J0XD80"/>
<dbReference type="GO" id="GO:0003972">
    <property type="term" value="F:RNA ligase (ATP) activity"/>
    <property type="evidence" value="ECO:0007669"/>
    <property type="project" value="InterPro"/>
</dbReference>
<dbReference type="OrthoDB" id="276239at2759"/>
<name>A0A0J0XD80_9TREE</name>
<feature type="domain" description="tRNA ligase phosphodiesterase" evidence="1">
    <location>
        <begin position="687"/>
        <end position="858"/>
    </location>
</feature>
<proteinExistence type="predicted"/>
<evidence type="ECO:0000313" key="5">
    <source>
        <dbReference type="Proteomes" id="UP000053611"/>
    </source>
</evidence>
<organism evidence="4 5">
    <name type="scientific">Cutaneotrichosporon oleaginosum</name>
    <dbReference type="NCBI Taxonomy" id="879819"/>
    <lineage>
        <taxon>Eukaryota</taxon>
        <taxon>Fungi</taxon>
        <taxon>Dikarya</taxon>
        <taxon>Basidiomycota</taxon>
        <taxon>Agaricomycotina</taxon>
        <taxon>Tremellomycetes</taxon>
        <taxon>Trichosporonales</taxon>
        <taxon>Trichosporonaceae</taxon>
        <taxon>Cutaneotrichosporon</taxon>
    </lineage>
</organism>
<keyword evidence="5" id="KW-1185">Reference proteome</keyword>
<dbReference type="InterPro" id="IPR015965">
    <property type="entry name" value="tRNA_lig_PDEase"/>
</dbReference>
<evidence type="ECO:0000313" key="4">
    <source>
        <dbReference type="EMBL" id="KLT39031.1"/>
    </source>
</evidence>
<dbReference type="Gene3D" id="3.40.50.300">
    <property type="entry name" value="P-loop containing nucleotide triphosphate hydrolases"/>
    <property type="match status" value="1"/>
</dbReference>
<dbReference type="Proteomes" id="UP000053611">
    <property type="component" value="Unassembled WGS sequence"/>
</dbReference>
<evidence type="ECO:0008006" key="6">
    <source>
        <dbReference type="Google" id="ProtNLM"/>
    </source>
</evidence>
<dbReference type="InterPro" id="IPR019039">
    <property type="entry name" value="T4-Rnl1-like_N"/>
</dbReference>
<reference evidence="4 5" key="1">
    <citation type="submission" date="2015-03" db="EMBL/GenBank/DDBJ databases">
        <title>Genomics and transcriptomics of the oil-accumulating basidiomycete yeast T. oleaginosus allow insights into substrate utilization and the diverse evolutionary trajectories of mating systems in fungi.</title>
        <authorList>
            <consortium name="DOE Joint Genome Institute"/>
            <person name="Kourist R."/>
            <person name="Kracht O."/>
            <person name="Bracharz F."/>
            <person name="Lipzen A."/>
            <person name="Nolan M."/>
            <person name="Ohm R."/>
            <person name="Grigoriev I."/>
            <person name="Sun S."/>
            <person name="Heitman J."/>
            <person name="Bruck T."/>
            <person name="Nowrousian M."/>
        </authorList>
    </citation>
    <scope>NUCLEOTIDE SEQUENCE [LARGE SCALE GENOMIC DNA]</scope>
    <source>
        <strain evidence="4 5">IBC0246</strain>
    </source>
</reference>
<dbReference type="SUPFAM" id="SSF52540">
    <property type="entry name" value="P-loop containing nucleoside triphosphate hydrolases"/>
    <property type="match status" value="1"/>
</dbReference>
<dbReference type="GeneID" id="28985048"/>